<dbReference type="SUPFAM" id="SSF56601">
    <property type="entry name" value="beta-lactamase/transpeptidase-like"/>
    <property type="match status" value="1"/>
</dbReference>
<evidence type="ECO:0000256" key="4">
    <source>
        <dbReference type="ARBA" id="ARBA00007171"/>
    </source>
</evidence>
<gene>
    <name evidence="16" type="ORF">FHX44_117727</name>
</gene>
<evidence type="ECO:0000256" key="2">
    <source>
        <dbReference type="ARBA" id="ARBA00004167"/>
    </source>
</evidence>
<keyword evidence="5" id="KW-1003">Cell membrane</keyword>
<evidence type="ECO:0000259" key="15">
    <source>
        <dbReference type="Pfam" id="PF03717"/>
    </source>
</evidence>
<dbReference type="InterPro" id="IPR001182">
    <property type="entry name" value="FtsW/RodA"/>
</dbReference>
<feature type="transmembrane region" description="Helical" evidence="13">
    <location>
        <begin position="171"/>
        <end position="187"/>
    </location>
</feature>
<evidence type="ECO:0000256" key="6">
    <source>
        <dbReference type="ARBA" id="ARBA00022692"/>
    </source>
</evidence>
<keyword evidence="16" id="KW-0131">Cell cycle</keyword>
<dbReference type="InterPro" id="IPR005311">
    <property type="entry name" value="PBP_dimer"/>
</dbReference>
<evidence type="ECO:0000256" key="12">
    <source>
        <dbReference type="SAM" id="MobiDB-lite"/>
    </source>
</evidence>
<feature type="transmembrane region" description="Helical" evidence="13">
    <location>
        <begin position="194"/>
        <end position="213"/>
    </location>
</feature>
<dbReference type="OrthoDB" id="9766847at2"/>
<feature type="region of interest" description="Disordered" evidence="12">
    <location>
        <begin position="1"/>
        <end position="23"/>
    </location>
</feature>
<evidence type="ECO:0000256" key="10">
    <source>
        <dbReference type="ARBA" id="ARBA00023136"/>
    </source>
</evidence>
<dbReference type="InterPro" id="IPR001460">
    <property type="entry name" value="PCN-bd_Tpept"/>
</dbReference>
<accession>A0A561T3V5</accession>
<feature type="transmembrane region" description="Helical" evidence="13">
    <location>
        <begin position="29"/>
        <end position="53"/>
    </location>
</feature>
<evidence type="ECO:0000256" key="9">
    <source>
        <dbReference type="ARBA" id="ARBA00022989"/>
    </source>
</evidence>
<evidence type="ECO:0000256" key="3">
    <source>
        <dbReference type="ARBA" id="ARBA00004236"/>
    </source>
</evidence>
<dbReference type="Pfam" id="PF01098">
    <property type="entry name" value="FTSW_RODA_SPOVE"/>
    <property type="match status" value="1"/>
</dbReference>
<dbReference type="Proteomes" id="UP000321261">
    <property type="component" value="Unassembled WGS sequence"/>
</dbReference>
<evidence type="ECO:0000256" key="1">
    <source>
        <dbReference type="ARBA" id="ARBA00004141"/>
    </source>
</evidence>
<dbReference type="AlphaFoldDB" id="A0A561T3V5"/>
<evidence type="ECO:0000256" key="11">
    <source>
        <dbReference type="ARBA" id="ARBA00023316"/>
    </source>
</evidence>
<feature type="transmembrane region" description="Helical" evidence="13">
    <location>
        <begin position="59"/>
        <end position="77"/>
    </location>
</feature>
<evidence type="ECO:0000313" key="16">
    <source>
        <dbReference type="EMBL" id="TWF81782.1"/>
    </source>
</evidence>
<comment type="subcellular location">
    <subcellularLocation>
        <location evidence="3">Cell membrane</location>
    </subcellularLocation>
    <subcellularLocation>
        <location evidence="1">Membrane</location>
        <topology evidence="1">Multi-pass membrane protein</topology>
    </subcellularLocation>
    <subcellularLocation>
        <location evidence="2">Membrane</location>
        <topology evidence="2">Single-pass membrane protein</topology>
    </subcellularLocation>
</comment>
<evidence type="ECO:0000259" key="14">
    <source>
        <dbReference type="Pfam" id="PF00905"/>
    </source>
</evidence>
<dbReference type="InterPro" id="IPR012338">
    <property type="entry name" value="Beta-lactam/transpept-like"/>
</dbReference>
<feature type="domain" description="Penicillin-binding protein transpeptidase" evidence="14">
    <location>
        <begin position="647"/>
        <end position="959"/>
    </location>
</feature>
<dbReference type="GO" id="GO:0008360">
    <property type="term" value="P:regulation of cell shape"/>
    <property type="evidence" value="ECO:0007669"/>
    <property type="project" value="UniProtKB-KW"/>
</dbReference>
<keyword evidence="6 13" id="KW-0812">Transmembrane</keyword>
<dbReference type="GO" id="GO:0051301">
    <property type="term" value="P:cell division"/>
    <property type="evidence" value="ECO:0007669"/>
    <property type="project" value="UniProtKB-KW"/>
</dbReference>
<dbReference type="GO" id="GO:0071555">
    <property type="term" value="P:cell wall organization"/>
    <property type="evidence" value="ECO:0007669"/>
    <property type="project" value="UniProtKB-KW"/>
</dbReference>
<feature type="transmembrane region" description="Helical" evidence="13">
    <location>
        <begin position="349"/>
        <end position="370"/>
    </location>
</feature>
<dbReference type="InterPro" id="IPR050515">
    <property type="entry name" value="Beta-lactam/transpept"/>
</dbReference>
<dbReference type="GO" id="GO:0071972">
    <property type="term" value="F:peptidoglycan L,D-transpeptidase activity"/>
    <property type="evidence" value="ECO:0007669"/>
    <property type="project" value="TreeGrafter"/>
</dbReference>
<feature type="transmembrane region" description="Helical" evidence="13">
    <location>
        <begin position="89"/>
        <end position="109"/>
    </location>
</feature>
<dbReference type="EMBL" id="VIWU01000001">
    <property type="protein sequence ID" value="TWF81782.1"/>
    <property type="molecule type" value="Genomic_DNA"/>
</dbReference>
<dbReference type="GO" id="GO:0008658">
    <property type="term" value="F:penicillin binding"/>
    <property type="evidence" value="ECO:0007669"/>
    <property type="project" value="InterPro"/>
</dbReference>
<dbReference type="PANTHER" id="PTHR30627">
    <property type="entry name" value="PEPTIDOGLYCAN D,D-TRANSPEPTIDASE"/>
    <property type="match status" value="1"/>
</dbReference>
<evidence type="ECO:0000256" key="13">
    <source>
        <dbReference type="SAM" id="Phobius"/>
    </source>
</evidence>
<organism evidence="16 17">
    <name type="scientific">Pseudonocardia hierapolitana</name>
    <dbReference type="NCBI Taxonomy" id="1128676"/>
    <lineage>
        <taxon>Bacteria</taxon>
        <taxon>Bacillati</taxon>
        <taxon>Actinomycetota</taxon>
        <taxon>Actinomycetes</taxon>
        <taxon>Pseudonocardiales</taxon>
        <taxon>Pseudonocardiaceae</taxon>
        <taxon>Pseudonocardia</taxon>
    </lineage>
</organism>
<feature type="transmembrane region" description="Helical" evidence="13">
    <location>
        <begin position="283"/>
        <end position="303"/>
    </location>
</feature>
<keyword evidence="11" id="KW-0961">Cell wall biogenesis/degradation</keyword>
<feature type="transmembrane region" description="Helical" evidence="13">
    <location>
        <begin position="391"/>
        <end position="411"/>
    </location>
</feature>
<dbReference type="SUPFAM" id="SSF56519">
    <property type="entry name" value="Penicillin binding protein dimerisation domain"/>
    <property type="match status" value="1"/>
</dbReference>
<name>A0A561T3V5_9PSEU</name>
<keyword evidence="7" id="KW-0133">Cell shape</keyword>
<dbReference type="Gene3D" id="3.90.1310.10">
    <property type="entry name" value="Penicillin-binding protein 2a (Domain 2)"/>
    <property type="match status" value="1"/>
</dbReference>
<evidence type="ECO:0000256" key="7">
    <source>
        <dbReference type="ARBA" id="ARBA00022960"/>
    </source>
</evidence>
<sequence length="979" mass="100558">MLIVEHGEHPAPDEPTGRAPLRPKDRRGVAFDLVAVLAALVLVGLGLANLYAVDGLDHAARQATIAAVGVVLLVALWRFRMRLLMALGWLTYAAAVLLLAAVHVGGVTFNGAKRWISVGDLTFQPSELAKLGLLLVLAAALGSDRPAWQRSAAAVVLAAVPLTLTALQPDLSTTLLMLALTVAMLVIGRVPARFLLPLFGTAAIAAPLAVALLRPYQVERLGSFLVGAEESPTGAGWAVLQAHIAMGWGSLFGRADHPLTGLLAQYLPEKETDLALASLVEQFGLVAGASAIAAAVVLVWRLALASRAPRPSGGVLVAGGLAVLIGVEVLVSVGGNLGLLPLAGVPFPLVSYGGTALLVHLAAIGVALGVRRDGARTRLLIVSRWRARRPRLVRAIAVGLTALLVLFGQYARELQTARGEALAAAGEQQMTRCIRIPAERGAITDRHGAPLAVSATATGAGTYEVVAVPAVVRSQPGDVARLAELVGRPADAVRTALDDAAPTTLSLVIAEVPGPAADAVTAAGLPGVLVVPTARRVYPTGALLGPVLGFVGIATPEEEQRWPDLPSGEFVGRAGLELQYDAVLRGVNGRQCVYVDPEGVPVTMGERVEPVPGAALRTSLDLGLQQRLRGSLDAALRAQPRRAATAAAVAMDARNGQVLAMVSLPSYDDNLYGPPVDVPALQAVSSAPGHPMLEGVTQAALPPGSTFKLVVATAGVLHPVFPPGRAIPTGGSFTLGGHTFGNWRVMGPMDLVESIAWSNDVYFYKLAHALGPAPMIEAARALGVGAPTGIDLPGESAGYLGTPETVEASGRRWYGGSTVILGIGQGYLLTTPLQNARWTAGIATGQLVTPRLGLAAGTDASGHTALPAPAPAPLPFADRLGPVRDGMRAAVTSGTAARLAGLPFPVAAKTGTAQDGSLPEGTYDNWLSAVAPADDPGIVVTAVVQGPGTGGNNVKGVVADALQHYADHRAELLATGPAQ</sequence>
<keyword evidence="17" id="KW-1185">Reference proteome</keyword>
<evidence type="ECO:0000256" key="5">
    <source>
        <dbReference type="ARBA" id="ARBA00022475"/>
    </source>
</evidence>
<dbReference type="GO" id="GO:0005886">
    <property type="term" value="C:plasma membrane"/>
    <property type="evidence" value="ECO:0007669"/>
    <property type="project" value="UniProtKB-SubCell"/>
</dbReference>
<dbReference type="InterPro" id="IPR036138">
    <property type="entry name" value="PBP_dimer_sf"/>
</dbReference>
<dbReference type="Pfam" id="PF03717">
    <property type="entry name" value="PBP_dimer"/>
    <property type="match status" value="1"/>
</dbReference>
<evidence type="ECO:0000313" key="17">
    <source>
        <dbReference type="Proteomes" id="UP000321261"/>
    </source>
</evidence>
<keyword evidence="8" id="KW-0573">Peptidoglycan synthesis</keyword>
<evidence type="ECO:0000256" key="8">
    <source>
        <dbReference type="ARBA" id="ARBA00022984"/>
    </source>
</evidence>
<dbReference type="Pfam" id="PF00905">
    <property type="entry name" value="Transpeptidase"/>
    <property type="match status" value="1"/>
</dbReference>
<feature type="transmembrane region" description="Helical" evidence="13">
    <location>
        <begin position="315"/>
        <end position="337"/>
    </location>
</feature>
<dbReference type="RefSeq" id="WP_147260215.1">
    <property type="nucleotide sequence ID" value="NZ_VIWU01000001.1"/>
</dbReference>
<protein>
    <submittedName>
        <fullName evidence="16">Cell division protein FtsI/penicillin-binding protein 2</fullName>
    </submittedName>
</protein>
<proteinExistence type="inferred from homology"/>
<keyword evidence="10 13" id="KW-0472">Membrane</keyword>
<feature type="domain" description="Penicillin-binding protein dimerisation" evidence="15">
    <location>
        <begin position="436"/>
        <end position="602"/>
    </location>
</feature>
<dbReference type="Gene3D" id="3.40.710.10">
    <property type="entry name" value="DD-peptidase/beta-lactamase superfamily"/>
    <property type="match status" value="1"/>
</dbReference>
<reference evidence="16 17" key="1">
    <citation type="submission" date="2019-06" db="EMBL/GenBank/DDBJ databases">
        <title>Sequencing the genomes of 1000 actinobacteria strains.</title>
        <authorList>
            <person name="Klenk H.-P."/>
        </authorList>
    </citation>
    <scope>NUCLEOTIDE SEQUENCE [LARGE SCALE GENOMIC DNA]</scope>
    <source>
        <strain evidence="16 17">DSM 45671</strain>
    </source>
</reference>
<dbReference type="GO" id="GO:0009252">
    <property type="term" value="P:peptidoglycan biosynthetic process"/>
    <property type="evidence" value="ECO:0007669"/>
    <property type="project" value="UniProtKB-KW"/>
</dbReference>
<dbReference type="PANTHER" id="PTHR30627:SF2">
    <property type="entry name" value="PEPTIDOGLYCAN D,D-TRANSPEPTIDASE MRDA"/>
    <property type="match status" value="1"/>
</dbReference>
<keyword evidence="9 13" id="KW-1133">Transmembrane helix</keyword>
<comment type="caution">
    <text evidence="16">The sequence shown here is derived from an EMBL/GenBank/DDBJ whole genome shotgun (WGS) entry which is preliminary data.</text>
</comment>
<keyword evidence="16" id="KW-0132">Cell division</keyword>
<comment type="similarity">
    <text evidence="4">Belongs to the transpeptidase family.</text>
</comment>